<name>A0ACB9E252_CICIN</name>
<accession>A0ACB9E252</accession>
<evidence type="ECO:0000313" key="2">
    <source>
        <dbReference type="Proteomes" id="UP001055811"/>
    </source>
</evidence>
<reference evidence="2" key="1">
    <citation type="journal article" date="2022" name="Mol. Ecol. Resour.">
        <title>The genomes of chicory, endive, great burdock and yacon provide insights into Asteraceae palaeo-polyploidization history and plant inulin production.</title>
        <authorList>
            <person name="Fan W."/>
            <person name="Wang S."/>
            <person name="Wang H."/>
            <person name="Wang A."/>
            <person name="Jiang F."/>
            <person name="Liu H."/>
            <person name="Zhao H."/>
            <person name="Xu D."/>
            <person name="Zhang Y."/>
        </authorList>
    </citation>
    <scope>NUCLEOTIDE SEQUENCE [LARGE SCALE GENOMIC DNA]</scope>
    <source>
        <strain evidence="2">cv. Punajuju</strain>
    </source>
</reference>
<reference evidence="1 2" key="2">
    <citation type="journal article" date="2022" name="Mol. Ecol. Resour.">
        <title>The genomes of chicory, endive, great burdock and yacon provide insights into Asteraceae paleo-polyploidization history and plant inulin production.</title>
        <authorList>
            <person name="Fan W."/>
            <person name="Wang S."/>
            <person name="Wang H."/>
            <person name="Wang A."/>
            <person name="Jiang F."/>
            <person name="Liu H."/>
            <person name="Zhao H."/>
            <person name="Xu D."/>
            <person name="Zhang Y."/>
        </authorList>
    </citation>
    <scope>NUCLEOTIDE SEQUENCE [LARGE SCALE GENOMIC DNA]</scope>
    <source>
        <strain evidence="2">cv. Punajuju</strain>
        <tissue evidence="1">Leaves</tissue>
    </source>
</reference>
<comment type="caution">
    <text evidence="1">The sequence shown here is derived from an EMBL/GenBank/DDBJ whole genome shotgun (WGS) entry which is preliminary data.</text>
</comment>
<gene>
    <name evidence="1" type="ORF">L2E82_25113</name>
</gene>
<protein>
    <submittedName>
        <fullName evidence="1">Uncharacterized protein</fullName>
    </submittedName>
</protein>
<keyword evidence="2" id="KW-1185">Reference proteome</keyword>
<proteinExistence type="predicted"/>
<sequence length="161" mass="18005">MNTREDRGEENPGWLNLSLGQNLGETCSQSKATSSKLYACNFCRRKFYSSQALGGHQNAHRRERDTTRRYQAPKMVNLPMSPLEKPSFGVQAHSSVHTPNRNGQPAVARFSNHSARHGAVLVHHYAVEDPVDVKWPGGVYLDPQPGCKPSDQDILDLNLRL</sequence>
<evidence type="ECO:0000313" key="1">
    <source>
        <dbReference type="EMBL" id="KAI3753068.1"/>
    </source>
</evidence>
<organism evidence="1 2">
    <name type="scientific">Cichorium intybus</name>
    <name type="common">Chicory</name>
    <dbReference type="NCBI Taxonomy" id="13427"/>
    <lineage>
        <taxon>Eukaryota</taxon>
        <taxon>Viridiplantae</taxon>
        <taxon>Streptophyta</taxon>
        <taxon>Embryophyta</taxon>
        <taxon>Tracheophyta</taxon>
        <taxon>Spermatophyta</taxon>
        <taxon>Magnoliopsida</taxon>
        <taxon>eudicotyledons</taxon>
        <taxon>Gunneridae</taxon>
        <taxon>Pentapetalae</taxon>
        <taxon>asterids</taxon>
        <taxon>campanulids</taxon>
        <taxon>Asterales</taxon>
        <taxon>Asteraceae</taxon>
        <taxon>Cichorioideae</taxon>
        <taxon>Cichorieae</taxon>
        <taxon>Cichoriinae</taxon>
        <taxon>Cichorium</taxon>
    </lineage>
</organism>
<dbReference type="EMBL" id="CM042012">
    <property type="protein sequence ID" value="KAI3753068.1"/>
    <property type="molecule type" value="Genomic_DNA"/>
</dbReference>
<dbReference type="Proteomes" id="UP001055811">
    <property type="component" value="Linkage Group LG04"/>
</dbReference>